<feature type="region of interest" description="Disordered" evidence="1">
    <location>
        <begin position="138"/>
        <end position="175"/>
    </location>
</feature>
<dbReference type="EMBL" id="JBHTEY010000004">
    <property type="protein sequence ID" value="MFC7618376.1"/>
    <property type="molecule type" value="Genomic_DNA"/>
</dbReference>
<evidence type="ECO:0000256" key="2">
    <source>
        <dbReference type="SAM" id="Phobius"/>
    </source>
</evidence>
<protein>
    <submittedName>
        <fullName evidence="4">Uncharacterized protein</fullName>
    </submittedName>
</protein>
<keyword evidence="2" id="KW-0812">Transmembrane</keyword>
<feature type="signal peptide" evidence="3">
    <location>
        <begin position="1"/>
        <end position="24"/>
    </location>
</feature>
<accession>A0ABW2TY27</accession>
<comment type="caution">
    <text evidence="4">The sequence shown here is derived from an EMBL/GenBank/DDBJ whole genome shotgun (WGS) entry which is preliminary data.</text>
</comment>
<proteinExistence type="predicted"/>
<name>A0ABW2TY27_9PSEU</name>
<evidence type="ECO:0000313" key="5">
    <source>
        <dbReference type="Proteomes" id="UP001596512"/>
    </source>
</evidence>
<feature type="chain" id="PRO_5046400402" evidence="3">
    <location>
        <begin position="25"/>
        <end position="277"/>
    </location>
</feature>
<dbReference type="Proteomes" id="UP001596512">
    <property type="component" value="Unassembled WGS sequence"/>
</dbReference>
<evidence type="ECO:0000256" key="3">
    <source>
        <dbReference type="SAM" id="SignalP"/>
    </source>
</evidence>
<organism evidence="4 5">
    <name type="scientific">Actinokineospora soli</name>
    <dbReference type="NCBI Taxonomy" id="1048753"/>
    <lineage>
        <taxon>Bacteria</taxon>
        <taxon>Bacillati</taxon>
        <taxon>Actinomycetota</taxon>
        <taxon>Actinomycetes</taxon>
        <taxon>Pseudonocardiales</taxon>
        <taxon>Pseudonocardiaceae</taxon>
        <taxon>Actinokineospora</taxon>
    </lineage>
</organism>
<feature type="transmembrane region" description="Helical" evidence="2">
    <location>
        <begin position="250"/>
        <end position="273"/>
    </location>
</feature>
<keyword evidence="2" id="KW-1133">Transmembrane helix</keyword>
<keyword evidence="2" id="KW-0472">Membrane</keyword>
<keyword evidence="3" id="KW-0732">Signal</keyword>
<reference evidence="5" key="1">
    <citation type="journal article" date="2019" name="Int. J. Syst. Evol. Microbiol.">
        <title>The Global Catalogue of Microorganisms (GCM) 10K type strain sequencing project: providing services to taxonomists for standard genome sequencing and annotation.</title>
        <authorList>
            <consortium name="The Broad Institute Genomics Platform"/>
            <consortium name="The Broad Institute Genome Sequencing Center for Infectious Disease"/>
            <person name="Wu L."/>
            <person name="Ma J."/>
        </authorList>
    </citation>
    <scope>NUCLEOTIDE SEQUENCE [LARGE SCALE GENOMIC DNA]</scope>
    <source>
        <strain evidence="5">JCM 17695</strain>
    </source>
</reference>
<evidence type="ECO:0000313" key="4">
    <source>
        <dbReference type="EMBL" id="MFC7618376.1"/>
    </source>
</evidence>
<gene>
    <name evidence="4" type="ORF">ACFQV2_38440</name>
</gene>
<keyword evidence="5" id="KW-1185">Reference proteome</keyword>
<evidence type="ECO:0000256" key="1">
    <source>
        <dbReference type="SAM" id="MobiDB-lite"/>
    </source>
</evidence>
<sequence>MRRLLGSALAIVAAGLLGAAPASAAPVPFVAVDCEQTVYAFRGQPVHLARVAVLPLVTDAVRADLGGLRAASVGLAFPLGGAIPIGTVPNGSGEISGAVIADAVVDVVATLGEIAPAADSVTAAVREAVTEECGITVRALDATEEGEQPGGTPAPGGGQDPSTTPNAQPVGGVDARPDEVALYDPARFARSAPRDYSGIPIAHAGRFVPSPDARYGSVPGYSPEFGLLGRDDAIDTAGGAHALPVDSGQVALPVLLAVVVLSLVTGALVRTWVLRRA</sequence>